<protein>
    <recommendedName>
        <fullName evidence="2">GPI inositol-deacylase</fullName>
    </recommendedName>
</protein>
<dbReference type="EMBL" id="HBGV01002695">
    <property type="protein sequence ID" value="CAD9472561.1"/>
    <property type="molecule type" value="Transcribed_RNA"/>
</dbReference>
<dbReference type="AlphaFoldDB" id="A0A7S2E418"/>
<evidence type="ECO:0000313" key="1">
    <source>
        <dbReference type="EMBL" id="CAD9472561.1"/>
    </source>
</evidence>
<evidence type="ECO:0008006" key="2">
    <source>
        <dbReference type="Google" id="ProtNLM"/>
    </source>
</evidence>
<sequence length="329" mass="36273">MSSDESSDNIFGEERILGKNKVRVFIASRKRLGQWPTGITFLLTAANIPLSKYLTIRDALLSTNQMVVGYMINALNPPIGNHRHKAQNVRDVFDELQTEVRGIDTFDIVGHSVGGKIALLVAALHNDDNVIRNVIALDPVDQSPVEFTRAKKEKCLSLPGAKAKQPSSASSKKMTSIKSAKAAATALGKSVEELLIDDHMIQFTLTHTDTGFFVKNEHNARAIHKFNPHTKLINHRNAGHMCYCDDDDSRVSWKAVMNMANNGNPDRNRICKEETIAIIKNKNVRSSVGKGLKNAKKDVVDSFKDFKKDAEGVARGGMASVMGKKMMGF</sequence>
<dbReference type="Gene3D" id="3.40.50.1820">
    <property type="entry name" value="alpha/beta hydrolase"/>
    <property type="match status" value="1"/>
</dbReference>
<gene>
    <name evidence="1" type="ORF">HTAM1171_LOCUS1653</name>
</gene>
<organism evidence="1">
    <name type="scientific">Helicotheca tamesis</name>
    <dbReference type="NCBI Taxonomy" id="374047"/>
    <lineage>
        <taxon>Eukaryota</taxon>
        <taxon>Sar</taxon>
        <taxon>Stramenopiles</taxon>
        <taxon>Ochrophyta</taxon>
        <taxon>Bacillariophyta</taxon>
        <taxon>Mediophyceae</taxon>
        <taxon>Lithodesmiophycidae</taxon>
        <taxon>Lithodesmiales</taxon>
        <taxon>Lithodesmiaceae</taxon>
        <taxon>Helicotheca</taxon>
    </lineage>
</organism>
<proteinExistence type="predicted"/>
<name>A0A7S2E418_9STRA</name>
<reference evidence="1" key="1">
    <citation type="submission" date="2021-01" db="EMBL/GenBank/DDBJ databases">
        <authorList>
            <person name="Corre E."/>
            <person name="Pelletier E."/>
            <person name="Niang G."/>
            <person name="Scheremetjew M."/>
            <person name="Finn R."/>
            <person name="Kale V."/>
            <person name="Holt S."/>
            <person name="Cochrane G."/>
            <person name="Meng A."/>
            <person name="Brown T."/>
            <person name="Cohen L."/>
        </authorList>
    </citation>
    <scope>NUCLEOTIDE SEQUENCE</scope>
    <source>
        <strain evidence="1">CCMP826</strain>
    </source>
</reference>
<accession>A0A7S2E418</accession>
<dbReference type="SUPFAM" id="SSF53474">
    <property type="entry name" value="alpha/beta-Hydrolases"/>
    <property type="match status" value="1"/>
</dbReference>
<dbReference type="InterPro" id="IPR029058">
    <property type="entry name" value="AB_hydrolase_fold"/>
</dbReference>